<dbReference type="InterPro" id="IPR037525">
    <property type="entry name" value="Velvet_dom"/>
</dbReference>
<dbReference type="PANTHER" id="PTHR33572:SF3">
    <property type="entry name" value="VELVET COMPLEX SUBUNIT B"/>
    <property type="match status" value="1"/>
</dbReference>
<keyword evidence="3" id="KW-0804">Transcription</keyword>
<evidence type="ECO:0000259" key="6">
    <source>
        <dbReference type="PROSITE" id="PS51821"/>
    </source>
</evidence>
<evidence type="ECO:0000313" key="8">
    <source>
        <dbReference type="Proteomes" id="UP001150266"/>
    </source>
</evidence>
<evidence type="ECO:0000256" key="2">
    <source>
        <dbReference type="ARBA" id="ARBA00023015"/>
    </source>
</evidence>
<organism evidence="7 8">
    <name type="scientific">Lentinula aciculospora</name>
    <dbReference type="NCBI Taxonomy" id="153920"/>
    <lineage>
        <taxon>Eukaryota</taxon>
        <taxon>Fungi</taxon>
        <taxon>Dikarya</taxon>
        <taxon>Basidiomycota</taxon>
        <taxon>Agaricomycotina</taxon>
        <taxon>Agaricomycetes</taxon>
        <taxon>Agaricomycetidae</taxon>
        <taxon>Agaricales</taxon>
        <taxon>Marasmiineae</taxon>
        <taxon>Omphalotaceae</taxon>
        <taxon>Lentinula</taxon>
    </lineage>
</organism>
<keyword evidence="8" id="KW-1185">Reference proteome</keyword>
<keyword evidence="2" id="KW-0805">Transcription regulation</keyword>
<evidence type="ECO:0000256" key="5">
    <source>
        <dbReference type="SAM" id="MobiDB-lite"/>
    </source>
</evidence>
<evidence type="ECO:0000313" key="7">
    <source>
        <dbReference type="EMBL" id="KAJ4470108.1"/>
    </source>
</evidence>
<feature type="region of interest" description="Disordered" evidence="5">
    <location>
        <begin position="108"/>
        <end position="141"/>
    </location>
</feature>
<accession>A0A9W8ZZI5</accession>
<evidence type="ECO:0000256" key="4">
    <source>
        <dbReference type="ARBA" id="ARBA00023242"/>
    </source>
</evidence>
<comment type="subcellular location">
    <subcellularLocation>
        <location evidence="1">Nucleus</location>
    </subcellularLocation>
</comment>
<proteinExistence type="predicted"/>
<dbReference type="InterPro" id="IPR038491">
    <property type="entry name" value="Velvet_dom_sf"/>
</dbReference>
<dbReference type="PANTHER" id="PTHR33572">
    <property type="entry name" value="SPORE DEVELOPMENT REGULATOR VOSA"/>
    <property type="match status" value="1"/>
</dbReference>
<dbReference type="Pfam" id="PF11754">
    <property type="entry name" value="Velvet"/>
    <property type="match status" value="1"/>
</dbReference>
<dbReference type="InterPro" id="IPR021740">
    <property type="entry name" value="Velvet"/>
</dbReference>
<protein>
    <submittedName>
        <fullName evidence="7">Velvet factor-domain-containing protein</fullName>
    </submittedName>
</protein>
<feature type="compositionally biased region" description="Low complexity" evidence="5">
    <location>
        <begin position="129"/>
        <end position="141"/>
    </location>
</feature>
<dbReference type="EMBL" id="JAOTPV010000027">
    <property type="protein sequence ID" value="KAJ4470108.1"/>
    <property type="molecule type" value="Genomic_DNA"/>
</dbReference>
<gene>
    <name evidence="7" type="ORF">J3R30DRAFT_3301742</name>
</gene>
<keyword evidence="4" id="KW-0539">Nucleus</keyword>
<dbReference type="Gene3D" id="2.60.40.3960">
    <property type="entry name" value="Velvet domain"/>
    <property type="match status" value="1"/>
</dbReference>
<name>A0A9W8ZZI5_9AGAR</name>
<dbReference type="Proteomes" id="UP001150266">
    <property type="component" value="Unassembled WGS sequence"/>
</dbReference>
<reference evidence="7" key="1">
    <citation type="submission" date="2022-08" db="EMBL/GenBank/DDBJ databases">
        <title>A Global Phylogenomic Analysis of the Shiitake Genus Lentinula.</title>
        <authorList>
            <consortium name="DOE Joint Genome Institute"/>
            <person name="Sierra-Patev S."/>
            <person name="Min B."/>
            <person name="Naranjo-Ortiz M."/>
            <person name="Looney B."/>
            <person name="Konkel Z."/>
            <person name="Slot J.C."/>
            <person name="Sakamoto Y."/>
            <person name="Steenwyk J.L."/>
            <person name="Rokas A."/>
            <person name="Carro J."/>
            <person name="Camarero S."/>
            <person name="Ferreira P."/>
            <person name="Molpeceres G."/>
            <person name="Ruiz-Duenas F.J."/>
            <person name="Serrano A."/>
            <person name="Henrissat B."/>
            <person name="Drula E."/>
            <person name="Hughes K.W."/>
            <person name="Mata J.L."/>
            <person name="Ishikawa N.K."/>
            <person name="Vargas-Isla R."/>
            <person name="Ushijima S."/>
            <person name="Smith C.A."/>
            <person name="Ahrendt S."/>
            <person name="Andreopoulos W."/>
            <person name="He G."/>
            <person name="Labutti K."/>
            <person name="Lipzen A."/>
            <person name="Ng V."/>
            <person name="Riley R."/>
            <person name="Sandor L."/>
            <person name="Barry K."/>
            <person name="Martinez A.T."/>
            <person name="Xiao Y."/>
            <person name="Gibbons J.G."/>
            <person name="Terashima K."/>
            <person name="Grigoriev I.V."/>
            <person name="Hibbett D.S."/>
        </authorList>
    </citation>
    <scope>NUCLEOTIDE SEQUENCE</scope>
    <source>
        <strain evidence="7">JLM2183</strain>
    </source>
</reference>
<dbReference type="GO" id="GO:0005634">
    <property type="term" value="C:nucleus"/>
    <property type="evidence" value="ECO:0007669"/>
    <property type="project" value="UniProtKB-SubCell"/>
</dbReference>
<sequence length="248" mass="27623">MPRQRSDNRAFPLQGNSNFQVICLEQGQRVSKSVRAELHELQHAVLGQIYDEVYRRPLDPPPIVMLRLFELVPTSRYDLQEKEISSYENIEILGMLCAVELVPNQVPTHGKGDMDANSPSTYHSPTPISSQGSSTSNDTSVSESEIARLTAEILIGSKVAQSSLIKIDGQKSLLFVFPDLAVKNQGLFKLRYKFFDLFSAVPGRAINIESECTGGAFCVYTSKDFPGLQKSTELTKVCFHHKGHIYLS</sequence>
<evidence type="ECO:0000256" key="3">
    <source>
        <dbReference type="ARBA" id="ARBA00023163"/>
    </source>
</evidence>
<dbReference type="OrthoDB" id="5599552at2759"/>
<evidence type="ECO:0000256" key="1">
    <source>
        <dbReference type="ARBA" id="ARBA00004123"/>
    </source>
</evidence>
<feature type="compositionally biased region" description="Polar residues" evidence="5">
    <location>
        <begin position="117"/>
        <end position="128"/>
    </location>
</feature>
<dbReference type="PROSITE" id="PS51821">
    <property type="entry name" value="VELVET"/>
    <property type="match status" value="1"/>
</dbReference>
<feature type="domain" description="Velvet" evidence="6">
    <location>
        <begin position="31"/>
        <end position="248"/>
    </location>
</feature>
<dbReference type="AlphaFoldDB" id="A0A9W8ZZI5"/>
<comment type="caution">
    <text evidence="7">The sequence shown here is derived from an EMBL/GenBank/DDBJ whole genome shotgun (WGS) entry which is preliminary data.</text>
</comment>